<sequence length="154" mass="17117">MRIAIVYHSGSGNTKALAEVIASFLPEAKLFKLGEFNSATLPAYDGLLIGSYTWGDGDLPAKMIPFYEELETADISHLTTAVFGTGETNYHHFCGAVNLLRDMLYVHSSLAVTLKVEQMYQTTDLPRIEKFTTIFKQALQSKIKNTCMTKELIS</sequence>
<evidence type="ECO:0000313" key="9">
    <source>
        <dbReference type="EMBL" id="RID86083.1"/>
    </source>
</evidence>
<comment type="cofactor">
    <cofactor evidence="1">
        <name>FMN</name>
        <dbReference type="ChEBI" id="CHEBI:58210"/>
    </cofactor>
</comment>
<dbReference type="InterPro" id="IPR001226">
    <property type="entry name" value="Flavodoxin_CS"/>
</dbReference>
<keyword evidence="5" id="KW-0285">Flavoprotein</keyword>
<dbReference type="Proteomes" id="UP000266016">
    <property type="component" value="Unassembled WGS sequence"/>
</dbReference>
<evidence type="ECO:0000256" key="6">
    <source>
        <dbReference type="ARBA" id="ARBA00022643"/>
    </source>
</evidence>
<dbReference type="Pfam" id="PF00258">
    <property type="entry name" value="Flavodoxin_1"/>
    <property type="match status" value="1"/>
</dbReference>
<dbReference type="RefSeq" id="WP_119117020.1">
    <property type="nucleotide sequence ID" value="NZ_QWVS01000016.1"/>
</dbReference>
<name>A0A398BEU6_9BACI</name>
<evidence type="ECO:0000256" key="5">
    <source>
        <dbReference type="ARBA" id="ARBA00022630"/>
    </source>
</evidence>
<gene>
    <name evidence="9" type="ORF">D1953_09920</name>
</gene>
<keyword evidence="7" id="KW-0249">Electron transport</keyword>
<dbReference type="AlphaFoldDB" id="A0A398BEU6"/>
<feature type="domain" description="Flavodoxin-like" evidence="8">
    <location>
        <begin position="3"/>
        <end position="136"/>
    </location>
</feature>
<evidence type="ECO:0000259" key="8">
    <source>
        <dbReference type="PROSITE" id="PS50902"/>
    </source>
</evidence>
<evidence type="ECO:0000256" key="7">
    <source>
        <dbReference type="ARBA" id="ARBA00022982"/>
    </source>
</evidence>
<keyword evidence="10" id="KW-1185">Reference proteome</keyword>
<dbReference type="EMBL" id="QWVS01000016">
    <property type="protein sequence ID" value="RID86083.1"/>
    <property type="molecule type" value="Genomic_DNA"/>
</dbReference>
<dbReference type="GO" id="GO:0016651">
    <property type="term" value="F:oxidoreductase activity, acting on NAD(P)H"/>
    <property type="evidence" value="ECO:0007669"/>
    <property type="project" value="UniProtKB-ARBA"/>
</dbReference>
<keyword evidence="6" id="KW-0288">FMN</keyword>
<accession>A0A398BEU6</accession>
<organism evidence="9 10">
    <name type="scientific">Peribacillus asahii</name>
    <dbReference type="NCBI Taxonomy" id="228899"/>
    <lineage>
        <taxon>Bacteria</taxon>
        <taxon>Bacillati</taxon>
        <taxon>Bacillota</taxon>
        <taxon>Bacilli</taxon>
        <taxon>Bacillales</taxon>
        <taxon>Bacillaceae</taxon>
        <taxon>Peribacillus</taxon>
    </lineage>
</organism>
<dbReference type="PANTHER" id="PTHR42809">
    <property type="entry name" value="FLAVODOXIN 2"/>
    <property type="match status" value="1"/>
</dbReference>
<evidence type="ECO:0000256" key="3">
    <source>
        <dbReference type="ARBA" id="ARBA00005267"/>
    </source>
</evidence>
<dbReference type="PROSITE" id="PS50902">
    <property type="entry name" value="FLAVODOXIN_LIKE"/>
    <property type="match status" value="1"/>
</dbReference>
<dbReference type="GO" id="GO:0009055">
    <property type="term" value="F:electron transfer activity"/>
    <property type="evidence" value="ECO:0007669"/>
    <property type="project" value="InterPro"/>
</dbReference>
<proteinExistence type="inferred from homology"/>
<comment type="function">
    <text evidence="2">Low-potential electron donor to a number of redox enzymes.</text>
</comment>
<protein>
    <submittedName>
        <fullName evidence="9">Flavodoxin</fullName>
    </submittedName>
</protein>
<keyword evidence="4" id="KW-0813">Transport</keyword>
<comment type="similarity">
    <text evidence="3">Belongs to the flavodoxin family.</text>
</comment>
<dbReference type="PROSITE" id="PS00201">
    <property type="entry name" value="FLAVODOXIN"/>
    <property type="match status" value="1"/>
</dbReference>
<dbReference type="InterPro" id="IPR008254">
    <property type="entry name" value="Flavodoxin/NO_synth"/>
</dbReference>
<evidence type="ECO:0000256" key="4">
    <source>
        <dbReference type="ARBA" id="ARBA00022448"/>
    </source>
</evidence>
<evidence type="ECO:0000313" key="10">
    <source>
        <dbReference type="Proteomes" id="UP000266016"/>
    </source>
</evidence>
<dbReference type="InterPro" id="IPR029039">
    <property type="entry name" value="Flavoprotein-like_sf"/>
</dbReference>
<evidence type="ECO:0000256" key="1">
    <source>
        <dbReference type="ARBA" id="ARBA00001917"/>
    </source>
</evidence>
<evidence type="ECO:0000256" key="2">
    <source>
        <dbReference type="ARBA" id="ARBA00003297"/>
    </source>
</evidence>
<dbReference type="SUPFAM" id="SSF52218">
    <property type="entry name" value="Flavoproteins"/>
    <property type="match status" value="1"/>
</dbReference>
<reference evidence="9 10" key="1">
    <citation type="submission" date="2018-08" db="EMBL/GenBank/DDBJ databases">
        <title>Bacillus jemisoniae sp. nov., Bacillus chryseoplanitiae sp. nov., Bacillus resnikiae sp. nov., and Bacillus frankliniae sp. nov., isolated from Viking spacecraft and associated surfaces.</title>
        <authorList>
            <person name="Seuylemezian A."/>
            <person name="Vaishampayan P."/>
        </authorList>
    </citation>
    <scope>NUCLEOTIDE SEQUENCE [LARGE SCALE GENOMIC DNA]</scope>
    <source>
        <strain evidence="9 10">MA001</strain>
    </source>
</reference>
<dbReference type="PANTHER" id="PTHR42809:SF1">
    <property type="entry name" value="FLAVODOXIN 1"/>
    <property type="match status" value="1"/>
</dbReference>
<dbReference type="GO" id="GO:0010181">
    <property type="term" value="F:FMN binding"/>
    <property type="evidence" value="ECO:0007669"/>
    <property type="project" value="InterPro"/>
</dbReference>
<comment type="caution">
    <text evidence="9">The sequence shown here is derived from an EMBL/GenBank/DDBJ whole genome shotgun (WGS) entry which is preliminary data.</text>
</comment>
<dbReference type="InterPro" id="IPR050619">
    <property type="entry name" value="Flavodoxin"/>
</dbReference>
<dbReference type="Gene3D" id="3.40.50.360">
    <property type="match status" value="1"/>
</dbReference>